<accession>A0ABQ9J3N5</accession>
<keyword evidence="3" id="KW-1185">Reference proteome</keyword>
<evidence type="ECO:0000313" key="2">
    <source>
        <dbReference type="EMBL" id="KAJ8972597.1"/>
    </source>
</evidence>
<dbReference type="Proteomes" id="UP001162164">
    <property type="component" value="Unassembled WGS sequence"/>
</dbReference>
<gene>
    <name evidence="2" type="ORF">NQ317_002324</name>
</gene>
<feature type="transmembrane region" description="Helical" evidence="1">
    <location>
        <begin position="47"/>
        <end position="65"/>
    </location>
</feature>
<reference evidence="2" key="1">
    <citation type="journal article" date="2023" name="Insect Mol. Biol.">
        <title>Genome sequencing provides insights into the evolution of gene families encoding plant cell wall-degrading enzymes in longhorned beetles.</title>
        <authorList>
            <person name="Shin N.R."/>
            <person name="Okamura Y."/>
            <person name="Kirsch R."/>
            <person name="Pauchet Y."/>
        </authorList>
    </citation>
    <scope>NUCLEOTIDE SEQUENCE</scope>
    <source>
        <strain evidence="2">MMC_N1</strain>
    </source>
</reference>
<comment type="caution">
    <text evidence="2">The sequence shown here is derived from an EMBL/GenBank/DDBJ whole genome shotgun (WGS) entry which is preliminary data.</text>
</comment>
<organism evidence="2 3">
    <name type="scientific">Molorchus minor</name>
    <dbReference type="NCBI Taxonomy" id="1323400"/>
    <lineage>
        <taxon>Eukaryota</taxon>
        <taxon>Metazoa</taxon>
        <taxon>Ecdysozoa</taxon>
        <taxon>Arthropoda</taxon>
        <taxon>Hexapoda</taxon>
        <taxon>Insecta</taxon>
        <taxon>Pterygota</taxon>
        <taxon>Neoptera</taxon>
        <taxon>Endopterygota</taxon>
        <taxon>Coleoptera</taxon>
        <taxon>Polyphaga</taxon>
        <taxon>Cucujiformia</taxon>
        <taxon>Chrysomeloidea</taxon>
        <taxon>Cerambycidae</taxon>
        <taxon>Lamiinae</taxon>
        <taxon>Monochamini</taxon>
        <taxon>Molorchus</taxon>
    </lineage>
</organism>
<evidence type="ECO:0000256" key="1">
    <source>
        <dbReference type="SAM" id="Phobius"/>
    </source>
</evidence>
<keyword evidence="1" id="KW-0472">Membrane</keyword>
<proteinExistence type="predicted"/>
<dbReference type="EMBL" id="JAPWTJ010001319">
    <property type="protein sequence ID" value="KAJ8972597.1"/>
    <property type="molecule type" value="Genomic_DNA"/>
</dbReference>
<protein>
    <submittedName>
        <fullName evidence="2">Uncharacterized protein</fullName>
    </submittedName>
</protein>
<keyword evidence="1" id="KW-1133">Transmembrane helix</keyword>
<evidence type="ECO:0000313" key="3">
    <source>
        <dbReference type="Proteomes" id="UP001162164"/>
    </source>
</evidence>
<sequence length="67" mass="7681">MLQMAISYGVDSQPGLHHMFQTFGSEEFLNLTFGHVNLLCITTNLKIFILKCLVVLYSFISVLWTKK</sequence>
<keyword evidence="1" id="KW-0812">Transmembrane</keyword>
<name>A0ABQ9J3N5_9CUCU</name>